<dbReference type="InterPro" id="IPR001867">
    <property type="entry name" value="OmpR/PhoB-type_DNA-bd"/>
</dbReference>
<keyword evidence="1 2" id="KW-0238">DNA-binding</keyword>
<dbReference type="SMART" id="SM00862">
    <property type="entry name" value="Trans_reg_C"/>
    <property type="match status" value="1"/>
</dbReference>
<accession>A0ABQ3KVT1</accession>
<dbReference type="PROSITE" id="PS51755">
    <property type="entry name" value="OMPR_PHOB"/>
    <property type="match status" value="1"/>
</dbReference>
<keyword evidence="6" id="KW-1185">Reference proteome</keyword>
<dbReference type="Gene3D" id="1.10.10.10">
    <property type="entry name" value="Winged helix-like DNA-binding domain superfamily/Winged helix DNA-binding domain"/>
    <property type="match status" value="1"/>
</dbReference>
<dbReference type="CDD" id="cd00383">
    <property type="entry name" value="trans_reg_C"/>
    <property type="match status" value="1"/>
</dbReference>
<keyword evidence="3" id="KW-0472">Membrane</keyword>
<comment type="caution">
    <text evidence="5">The sequence shown here is derived from an EMBL/GenBank/DDBJ whole genome shotgun (WGS) entry which is preliminary data.</text>
</comment>
<dbReference type="Gene3D" id="1.25.40.10">
    <property type="entry name" value="Tetratricopeptide repeat domain"/>
    <property type="match status" value="1"/>
</dbReference>
<evidence type="ECO:0000256" key="1">
    <source>
        <dbReference type="ARBA" id="ARBA00023125"/>
    </source>
</evidence>
<organism evidence="5 6">
    <name type="scientific">Alishewanella longhuensis</name>
    <dbReference type="NCBI Taxonomy" id="1091037"/>
    <lineage>
        <taxon>Bacteria</taxon>
        <taxon>Pseudomonadati</taxon>
        <taxon>Pseudomonadota</taxon>
        <taxon>Gammaproteobacteria</taxon>
        <taxon>Alteromonadales</taxon>
        <taxon>Alteromonadaceae</taxon>
        <taxon>Alishewanella</taxon>
    </lineage>
</organism>
<evidence type="ECO:0000256" key="3">
    <source>
        <dbReference type="SAM" id="Phobius"/>
    </source>
</evidence>
<protein>
    <recommendedName>
        <fullName evidence="4">OmpR/PhoB-type domain-containing protein</fullName>
    </recommendedName>
</protein>
<keyword evidence="3" id="KW-0812">Transmembrane</keyword>
<dbReference type="InterPro" id="IPR011990">
    <property type="entry name" value="TPR-like_helical_dom_sf"/>
</dbReference>
<dbReference type="Pfam" id="PF00486">
    <property type="entry name" value="Trans_reg_C"/>
    <property type="match status" value="1"/>
</dbReference>
<evidence type="ECO:0000259" key="4">
    <source>
        <dbReference type="PROSITE" id="PS51755"/>
    </source>
</evidence>
<keyword evidence="3" id="KW-1133">Transmembrane helix</keyword>
<dbReference type="SUPFAM" id="SSF46894">
    <property type="entry name" value="C-terminal effector domain of the bipartite response regulators"/>
    <property type="match status" value="1"/>
</dbReference>
<dbReference type="SUPFAM" id="SSF48452">
    <property type="entry name" value="TPR-like"/>
    <property type="match status" value="1"/>
</dbReference>
<name>A0ABQ3KVT1_9ALTE</name>
<feature type="transmembrane region" description="Helical" evidence="3">
    <location>
        <begin position="129"/>
        <end position="148"/>
    </location>
</feature>
<gene>
    <name evidence="5" type="ORF">GCM10010919_01030</name>
</gene>
<dbReference type="InterPro" id="IPR016032">
    <property type="entry name" value="Sig_transdc_resp-reg_C-effctor"/>
</dbReference>
<feature type="domain" description="OmpR/PhoB-type" evidence="4">
    <location>
        <begin position="10"/>
        <end position="111"/>
    </location>
</feature>
<dbReference type="Proteomes" id="UP000659697">
    <property type="component" value="Unassembled WGS sequence"/>
</dbReference>
<evidence type="ECO:0000313" key="6">
    <source>
        <dbReference type="Proteomes" id="UP000659697"/>
    </source>
</evidence>
<evidence type="ECO:0000313" key="5">
    <source>
        <dbReference type="EMBL" id="GHG58938.1"/>
    </source>
</evidence>
<dbReference type="InterPro" id="IPR036388">
    <property type="entry name" value="WH-like_DNA-bd_sf"/>
</dbReference>
<proteinExistence type="predicted"/>
<dbReference type="RefSeq" id="WP_189429172.1">
    <property type="nucleotide sequence ID" value="NZ_BNAO01000001.1"/>
</dbReference>
<reference evidence="6" key="1">
    <citation type="journal article" date="2019" name="Int. J. Syst. Evol. Microbiol.">
        <title>The Global Catalogue of Microorganisms (GCM) 10K type strain sequencing project: providing services to taxonomists for standard genome sequencing and annotation.</title>
        <authorList>
            <consortium name="The Broad Institute Genomics Platform"/>
            <consortium name="The Broad Institute Genome Sequencing Center for Infectious Disease"/>
            <person name="Wu L."/>
            <person name="Ma J."/>
        </authorList>
    </citation>
    <scope>NUCLEOTIDE SEQUENCE [LARGE SCALE GENOMIC DNA]</scope>
    <source>
        <strain evidence="6">CGMCC 1.7003</strain>
    </source>
</reference>
<evidence type="ECO:0000256" key="2">
    <source>
        <dbReference type="PROSITE-ProRule" id="PRU01091"/>
    </source>
</evidence>
<sequence length="476" mass="55263">MSSEEKYSDLISFIINDSWHFDPKRNLLKHNSDERSYELEHQLVVLLVYFITNQQQILSKEQLLKDNWPGKVVNDENLTVAVSKLRKHFSDNSKQPEVIKTIPGKGYQFVASVAQAPLEKVLRADKFNLLLPIFSTCIVVFIAAWFILNFGHYNQASQALPIEQSANVSELEQLIANSENADIDDLAVLIQAWHSELQRNPEQTLAYWYLAKLKIELLGPWIGERIKHFDELSALLKKTLEYDKTNADAWYWLGNLYFWHKLDFSTAESHLLKAISLKEDPRYIIQYSELLVAQGKFDQVFELAAQVRLKMPNLFAFPGLAWVYQLSGKPERGWLELQRIKQTEIDSYPWHCSAVRISQQLGYDEEGFKSLLWLLENTDKGMPHVITVREIFNSSGLKAVYQYLLDVKFDGDIGHYLPPLSWARYALVAEDPTAEHYFEQAVKQRQLPLLWAGYDQIYTSIHNSKPFESWIKMLND</sequence>
<feature type="DNA-binding region" description="OmpR/PhoB-type" evidence="2">
    <location>
        <begin position="10"/>
        <end position="111"/>
    </location>
</feature>
<dbReference type="EMBL" id="BNAO01000001">
    <property type="protein sequence ID" value="GHG58938.1"/>
    <property type="molecule type" value="Genomic_DNA"/>
</dbReference>